<evidence type="ECO:0000313" key="5">
    <source>
        <dbReference type="EMBL" id="GBG04820.1"/>
    </source>
</evidence>
<accession>A0A2Z6TF12</accession>
<comment type="similarity">
    <text evidence="1">Belongs to the glycosyl hydrolase 73 family.</text>
</comment>
<feature type="transmembrane region" description="Helical" evidence="3">
    <location>
        <begin position="12"/>
        <end position="33"/>
    </location>
</feature>
<keyword evidence="3" id="KW-0472">Membrane</keyword>
<evidence type="ECO:0000259" key="4">
    <source>
        <dbReference type="SMART" id="SM00047"/>
    </source>
</evidence>
<feature type="domain" description="Mannosyl-glycoprotein endo-beta-N-acetylglucosamidase-like" evidence="4">
    <location>
        <begin position="35"/>
        <end position="198"/>
    </location>
</feature>
<keyword evidence="6" id="KW-1185">Reference proteome</keyword>
<dbReference type="RefSeq" id="WP_117118161.1">
    <property type="nucleotide sequence ID" value="NZ_BFBY01000004.1"/>
</dbReference>
<dbReference type="Pfam" id="PF01832">
    <property type="entry name" value="Glucosaminidase"/>
    <property type="match status" value="1"/>
</dbReference>
<dbReference type="EMBL" id="BFBY01000004">
    <property type="protein sequence ID" value="GBG04820.1"/>
    <property type="molecule type" value="Genomic_DNA"/>
</dbReference>
<dbReference type="AlphaFoldDB" id="A0A2Z6TF12"/>
<dbReference type="PANTHER" id="PTHR33308">
    <property type="entry name" value="PEPTIDOGLYCAN HYDROLASE FLGJ"/>
    <property type="match status" value="1"/>
</dbReference>
<dbReference type="PANTHER" id="PTHR33308:SF10">
    <property type="entry name" value="EXO-GLUCOSAMINIDASE LYTG"/>
    <property type="match status" value="1"/>
</dbReference>
<evidence type="ECO:0000256" key="3">
    <source>
        <dbReference type="SAM" id="Phobius"/>
    </source>
</evidence>
<comment type="caution">
    <text evidence="5">The sequence shown here is derived from an EMBL/GenBank/DDBJ whole genome shotgun (WGS) entry which is preliminary data.</text>
</comment>
<evidence type="ECO:0000256" key="2">
    <source>
        <dbReference type="ARBA" id="ARBA00022801"/>
    </source>
</evidence>
<name>A0A2Z6TF12_9LACO</name>
<evidence type="ECO:0000313" key="6">
    <source>
        <dbReference type="Proteomes" id="UP000257317"/>
    </source>
</evidence>
<evidence type="ECO:0000256" key="1">
    <source>
        <dbReference type="ARBA" id="ARBA00010266"/>
    </source>
</evidence>
<keyword evidence="2" id="KW-0378">Hydrolase</keyword>
<protein>
    <submittedName>
        <fullName evidence="5">N-acetylmuramidase</fullName>
    </submittedName>
</protein>
<dbReference type="Gene3D" id="4.10.80.30">
    <property type="entry name" value="DNA polymerase, domain 6"/>
    <property type="match status" value="1"/>
</dbReference>
<dbReference type="SMART" id="SM00047">
    <property type="entry name" value="LYZ2"/>
    <property type="match status" value="1"/>
</dbReference>
<sequence length="199" mass="22500">MTKKSRKKKSNFLLLKVFGICFVILILFAGLFYRKNRIVKHTGEEVSRSEFISVVGPIAQAQDKPYGLFPSVTIAQACLESDFGQSTLAQKYNNLFGVKGSNPTTSKILTTQEFVNGQWKTIHGRFQVYDSYEAAIHAHTMLIVNGTNWNKQQYAHVLAAKNYQEQAKALQTDGYATDPTYATKLINLINQYNLTQYDN</sequence>
<dbReference type="OrthoDB" id="977752at2"/>
<proteinExistence type="inferred from homology"/>
<reference evidence="6" key="1">
    <citation type="submission" date="2018-03" db="EMBL/GenBank/DDBJ databases">
        <title>New taxa in the Lactobacillus gasseri group.</title>
        <authorList>
            <person name="Tanizawa Y."/>
            <person name="Tohno M."/>
            <person name="Endo A."/>
            <person name="Arita M."/>
        </authorList>
    </citation>
    <scope>NUCLEOTIDE SEQUENCE [LARGE SCALE GENOMIC DNA]</scope>
    <source>
        <strain evidence="6">DSM 24759</strain>
    </source>
</reference>
<dbReference type="PRINTS" id="PR01002">
    <property type="entry name" value="FLGFLGJ"/>
</dbReference>
<keyword evidence="3" id="KW-1133">Transmembrane helix</keyword>
<dbReference type="Gene3D" id="1.10.530.10">
    <property type="match status" value="1"/>
</dbReference>
<dbReference type="InterPro" id="IPR051056">
    <property type="entry name" value="Glycosyl_Hydrolase_73"/>
</dbReference>
<organism evidence="5 6">
    <name type="scientific">Lactobacillus rodentium</name>
    <dbReference type="NCBI Taxonomy" id="947835"/>
    <lineage>
        <taxon>Bacteria</taxon>
        <taxon>Bacillati</taxon>
        <taxon>Bacillota</taxon>
        <taxon>Bacilli</taxon>
        <taxon>Lactobacillales</taxon>
        <taxon>Lactobacillaceae</taxon>
        <taxon>Lactobacillus</taxon>
    </lineage>
</organism>
<keyword evidence="3" id="KW-0812">Transmembrane</keyword>
<dbReference type="GO" id="GO:0004040">
    <property type="term" value="F:amidase activity"/>
    <property type="evidence" value="ECO:0007669"/>
    <property type="project" value="InterPro"/>
</dbReference>
<dbReference type="InterPro" id="IPR002901">
    <property type="entry name" value="MGlyc_endo_b_GlcNAc-like_dom"/>
</dbReference>
<dbReference type="Proteomes" id="UP000257317">
    <property type="component" value="Unassembled WGS sequence"/>
</dbReference>
<gene>
    <name evidence="5" type="primary">acmA</name>
    <name evidence="5" type="ORF">LrDSM24759_07340</name>
</gene>